<dbReference type="InterPro" id="IPR050476">
    <property type="entry name" value="Insect_CytP450_Detox"/>
</dbReference>
<evidence type="ECO:0000256" key="8">
    <source>
        <dbReference type="ARBA" id="ARBA00022848"/>
    </source>
</evidence>
<dbReference type="PANTHER" id="PTHR24292">
    <property type="entry name" value="CYTOCHROME P450"/>
    <property type="match status" value="1"/>
</dbReference>
<protein>
    <submittedName>
        <fullName evidence="14">Uncharacterized protein</fullName>
    </submittedName>
</protein>
<keyword evidence="12" id="KW-0472">Membrane</keyword>
<evidence type="ECO:0000256" key="9">
    <source>
        <dbReference type="ARBA" id="ARBA00023002"/>
    </source>
</evidence>
<evidence type="ECO:0000256" key="4">
    <source>
        <dbReference type="ARBA" id="ARBA00010617"/>
    </source>
</evidence>
<name>A0A443RXC7_9ACAR</name>
<dbReference type="AlphaFoldDB" id="A0A443RXC7"/>
<dbReference type="GO" id="GO:0020037">
    <property type="term" value="F:heme binding"/>
    <property type="evidence" value="ECO:0007669"/>
    <property type="project" value="InterPro"/>
</dbReference>
<comment type="caution">
    <text evidence="14">The sequence shown here is derived from an EMBL/GenBank/DDBJ whole genome shotgun (WGS) entry which is preliminary data.</text>
</comment>
<dbReference type="GO" id="GO:0004497">
    <property type="term" value="F:monooxygenase activity"/>
    <property type="evidence" value="ECO:0007669"/>
    <property type="project" value="UniProtKB-KW"/>
</dbReference>
<keyword evidence="6 13" id="KW-0479">Metal-binding</keyword>
<dbReference type="InterPro" id="IPR036396">
    <property type="entry name" value="Cyt_P450_sf"/>
</dbReference>
<evidence type="ECO:0000256" key="5">
    <source>
        <dbReference type="ARBA" id="ARBA00022617"/>
    </source>
</evidence>
<gene>
    <name evidence="14" type="ORF">B4U80_08770</name>
</gene>
<dbReference type="VEuPathDB" id="VectorBase:LDEU012242"/>
<proteinExistence type="inferred from homology"/>
<keyword evidence="5 13" id="KW-0349">Heme</keyword>
<dbReference type="SUPFAM" id="SSF48264">
    <property type="entry name" value="Cytochrome P450"/>
    <property type="match status" value="1"/>
</dbReference>
<accession>A0A443RXC7</accession>
<keyword evidence="9" id="KW-0560">Oxidoreductase</keyword>
<keyword evidence="11" id="KW-0503">Monooxygenase</keyword>
<dbReference type="Proteomes" id="UP000288716">
    <property type="component" value="Unassembled WGS sequence"/>
</dbReference>
<dbReference type="PANTHER" id="PTHR24292:SF102">
    <property type="entry name" value="CYTOCHROME P450 FAMILY-RELATED"/>
    <property type="match status" value="1"/>
</dbReference>
<evidence type="ECO:0000313" key="15">
    <source>
        <dbReference type="Proteomes" id="UP000288716"/>
    </source>
</evidence>
<dbReference type="InterPro" id="IPR001128">
    <property type="entry name" value="Cyt_P450"/>
</dbReference>
<evidence type="ECO:0000313" key="14">
    <source>
        <dbReference type="EMBL" id="RWS19798.1"/>
    </source>
</evidence>
<dbReference type="GO" id="GO:0005506">
    <property type="term" value="F:iron ion binding"/>
    <property type="evidence" value="ECO:0007669"/>
    <property type="project" value="InterPro"/>
</dbReference>
<dbReference type="GO" id="GO:0005789">
    <property type="term" value="C:endoplasmic reticulum membrane"/>
    <property type="evidence" value="ECO:0007669"/>
    <property type="project" value="UniProtKB-SubCell"/>
</dbReference>
<organism evidence="14 15">
    <name type="scientific">Leptotrombidium deliense</name>
    <dbReference type="NCBI Taxonomy" id="299467"/>
    <lineage>
        <taxon>Eukaryota</taxon>
        <taxon>Metazoa</taxon>
        <taxon>Ecdysozoa</taxon>
        <taxon>Arthropoda</taxon>
        <taxon>Chelicerata</taxon>
        <taxon>Arachnida</taxon>
        <taxon>Acari</taxon>
        <taxon>Acariformes</taxon>
        <taxon>Trombidiformes</taxon>
        <taxon>Prostigmata</taxon>
        <taxon>Anystina</taxon>
        <taxon>Parasitengona</taxon>
        <taxon>Trombiculoidea</taxon>
        <taxon>Trombiculidae</taxon>
        <taxon>Leptotrombidium</taxon>
    </lineage>
</organism>
<evidence type="ECO:0000256" key="6">
    <source>
        <dbReference type="ARBA" id="ARBA00022723"/>
    </source>
</evidence>
<dbReference type="Gene3D" id="1.10.630.10">
    <property type="entry name" value="Cytochrome P450"/>
    <property type="match status" value="1"/>
</dbReference>
<evidence type="ECO:0000256" key="12">
    <source>
        <dbReference type="ARBA" id="ARBA00023136"/>
    </source>
</evidence>
<keyword evidence="15" id="KW-1185">Reference proteome</keyword>
<evidence type="ECO:0000256" key="10">
    <source>
        <dbReference type="ARBA" id="ARBA00023004"/>
    </source>
</evidence>
<evidence type="ECO:0000256" key="7">
    <source>
        <dbReference type="ARBA" id="ARBA00022824"/>
    </source>
</evidence>
<dbReference type="OrthoDB" id="2023at2759"/>
<keyword evidence="8" id="KW-0492">Microsome</keyword>
<evidence type="ECO:0000256" key="11">
    <source>
        <dbReference type="ARBA" id="ARBA00023033"/>
    </source>
</evidence>
<evidence type="ECO:0000256" key="2">
    <source>
        <dbReference type="ARBA" id="ARBA00004174"/>
    </source>
</evidence>
<feature type="binding site" description="axial binding residue" evidence="13">
    <location>
        <position position="27"/>
    </location>
    <ligand>
        <name>heme</name>
        <dbReference type="ChEBI" id="CHEBI:30413"/>
    </ligand>
    <ligandPart>
        <name>Fe</name>
        <dbReference type="ChEBI" id="CHEBI:18248"/>
    </ligandPart>
</feature>
<dbReference type="PRINTS" id="PR00463">
    <property type="entry name" value="EP450I"/>
</dbReference>
<reference evidence="14 15" key="1">
    <citation type="journal article" date="2018" name="Gigascience">
        <title>Genomes of trombidid mites reveal novel predicted allergens and laterally-transferred genes associated with secondary metabolism.</title>
        <authorList>
            <person name="Dong X."/>
            <person name="Chaisiri K."/>
            <person name="Xia D."/>
            <person name="Armstrong S.D."/>
            <person name="Fang Y."/>
            <person name="Donnelly M.J."/>
            <person name="Kadowaki T."/>
            <person name="McGarry J.W."/>
            <person name="Darby A.C."/>
            <person name="Makepeace B.L."/>
        </authorList>
    </citation>
    <scope>NUCLEOTIDE SEQUENCE [LARGE SCALE GENOMIC DNA]</scope>
    <source>
        <strain evidence="14">UoL-UT</strain>
    </source>
</reference>
<evidence type="ECO:0000256" key="13">
    <source>
        <dbReference type="PIRSR" id="PIRSR602401-1"/>
    </source>
</evidence>
<dbReference type="Pfam" id="PF00067">
    <property type="entry name" value="p450"/>
    <property type="match status" value="1"/>
</dbReference>
<comment type="subcellular location">
    <subcellularLocation>
        <location evidence="3">Endoplasmic reticulum membrane</location>
        <topology evidence="3">Peripheral membrane protein</topology>
    </subcellularLocation>
    <subcellularLocation>
        <location evidence="2">Microsome membrane</location>
        <topology evidence="2">Peripheral membrane protein</topology>
    </subcellularLocation>
</comment>
<dbReference type="STRING" id="299467.A0A443RXC7"/>
<feature type="non-terminal residue" evidence="14">
    <location>
        <position position="1"/>
    </location>
</feature>
<comment type="similarity">
    <text evidence="4">Belongs to the cytochrome P450 family.</text>
</comment>
<dbReference type="EMBL" id="NCKV01022639">
    <property type="protein sequence ID" value="RWS19798.1"/>
    <property type="molecule type" value="Genomic_DNA"/>
</dbReference>
<comment type="cofactor">
    <cofactor evidence="1 13">
        <name>heme</name>
        <dbReference type="ChEBI" id="CHEBI:30413"/>
    </cofactor>
</comment>
<keyword evidence="7" id="KW-0256">Endoplasmic reticulum</keyword>
<sequence length="82" mass="9322">NKFFPERFAEHNSPAVFLPFALGPRNCIGQRFAMIEVKIILSHIFRNFTISCKETVDEVKTSADAISKPITPISIKFKNIHC</sequence>
<evidence type="ECO:0000256" key="1">
    <source>
        <dbReference type="ARBA" id="ARBA00001971"/>
    </source>
</evidence>
<keyword evidence="10 13" id="KW-0408">Iron</keyword>
<evidence type="ECO:0000256" key="3">
    <source>
        <dbReference type="ARBA" id="ARBA00004406"/>
    </source>
</evidence>
<dbReference type="GO" id="GO:0016705">
    <property type="term" value="F:oxidoreductase activity, acting on paired donors, with incorporation or reduction of molecular oxygen"/>
    <property type="evidence" value="ECO:0007669"/>
    <property type="project" value="InterPro"/>
</dbReference>
<dbReference type="InterPro" id="IPR002401">
    <property type="entry name" value="Cyt_P450_E_grp-I"/>
</dbReference>